<accession>A0A5J4KIV8</accession>
<keyword evidence="3" id="KW-1185">Reference proteome</keyword>
<feature type="domain" description="DUF1330" evidence="1">
    <location>
        <begin position="3"/>
        <end position="94"/>
    </location>
</feature>
<dbReference type="RefSeq" id="WP_151754326.1">
    <property type="nucleotide sequence ID" value="NZ_BKZW01000001.1"/>
</dbReference>
<protein>
    <recommendedName>
        <fullName evidence="1">DUF1330 domain-containing protein</fullName>
    </recommendedName>
</protein>
<dbReference type="PANTHER" id="PTHR41521">
    <property type="match status" value="1"/>
</dbReference>
<dbReference type="SUPFAM" id="SSF54909">
    <property type="entry name" value="Dimeric alpha+beta barrel"/>
    <property type="match status" value="1"/>
</dbReference>
<gene>
    <name evidence="2" type="ORF">KDW_03110</name>
</gene>
<name>A0A5J4KIV8_9CHLR</name>
<dbReference type="Pfam" id="PF07045">
    <property type="entry name" value="DUF1330"/>
    <property type="match status" value="1"/>
</dbReference>
<dbReference type="Gene3D" id="3.30.70.100">
    <property type="match status" value="1"/>
</dbReference>
<organism evidence="2 3">
    <name type="scientific">Dictyobacter vulcani</name>
    <dbReference type="NCBI Taxonomy" id="2607529"/>
    <lineage>
        <taxon>Bacteria</taxon>
        <taxon>Bacillati</taxon>
        <taxon>Chloroflexota</taxon>
        <taxon>Ktedonobacteria</taxon>
        <taxon>Ktedonobacterales</taxon>
        <taxon>Dictyobacteraceae</taxon>
        <taxon>Dictyobacter</taxon>
    </lineage>
</organism>
<evidence type="ECO:0000259" key="1">
    <source>
        <dbReference type="Pfam" id="PF07045"/>
    </source>
</evidence>
<dbReference type="InterPro" id="IPR011008">
    <property type="entry name" value="Dimeric_a/b-barrel"/>
</dbReference>
<dbReference type="Proteomes" id="UP000326912">
    <property type="component" value="Unassembled WGS sequence"/>
</dbReference>
<dbReference type="AlphaFoldDB" id="A0A5J4KIV8"/>
<dbReference type="InterPro" id="IPR010753">
    <property type="entry name" value="DUF1330"/>
</dbReference>
<comment type="caution">
    <text evidence="2">The sequence shown here is derived from an EMBL/GenBank/DDBJ whole genome shotgun (WGS) entry which is preliminary data.</text>
</comment>
<reference evidence="2 3" key="1">
    <citation type="submission" date="2019-10" db="EMBL/GenBank/DDBJ databases">
        <title>Dictyobacter vulcani sp. nov., within the class Ktedonobacteria, isolated from soil of volcanic Mt. Zao.</title>
        <authorList>
            <person name="Zheng Y."/>
            <person name="Wang C.M."/>
            <person name="Sakai Y."/>
            <person name="Abe K."/>
            <person name="Yokota A."/>
            <person name="Yabe S."/>
        </authorList>
    </citation>
    <scope>NUCLEOTIDE SEQUENCE [LARGE SCALE GENOMIC DNA]</scope>
    <source>
        <strain evidence="2 3">W12</strain>
    </source>
</reference>
<proteinExistence type="predicted"/>
<evidence type="ECO:0000313" key="2">
    <source>
        <dbReference type="EMBL" id="GER86149.1"/>
    </source>
</evidence>
<dbReference type="PANTHER" id="PTHR41521:SF4">
    <property type="entry name" value="BLR0684 PROTEIN"/>
    <property type="match status" value="1"/>
</dbReference>
<dbReference type="EMBL" id="BKZW01000001">
    <property type="protein sequence ID" value="GER86149.1"/>
    <property type="molecule type" value="Genomic_DNA"/>
</dbReference>
<sequence length="96" mass="11201">MAAYFVVDVKVTDPQLYEEYRKQVGATLQTYGGKFIVRGGQVEVIEGEWPVQRLVILEFEDTEQFKRWYHSPEYTKIRAIRFQASEGRALLVQGIE</sequence>
<evidence type="ECO:0000313" key="3">
    <source>
        <dbReference type="Proteomes" id="UP000326912"/>
    </source>
</evidence>